<feature type="binding site" evidence="20">
    <location>
        <position position="225"/>
    </location>
    <ligand>
        <name>Mg(2+)</name>
        <dbReference type="ChEBI" id="CHEBI:18420"/>
    </ligand>
</feature>
<dbReference type="OrthoDB" id="9775031at2"/>
<dbReference type="SUPFAM" id="SSF51161">
    <property type="entry name" value="Trimeric LpxA-like enzymes"/>
    <property type="match status" value="1"/>
</dbReference>
<evidence type="ECO:0000256" key="6">
    <source>
        <dbReference type="ARBA" id="ARBA00022490"/>
    </source>
</evidence>
<evidence type="ECO:0000256" key="20">
    <source>
        <dbReference type="HAMAP-Rule" id="MF_01631"/>
    </source>
</evidence>
<gene>
    <name evidence="20" type="primary">glmU</name>
    <name evidence="23" type="ordered locus">Theam_1726</name>
</gene>
<dbReference type="HAMAP" id="MF_01631">
    <property type="entry name" value="GlmU"/>
    <property type="match status" value="1"/>
</dbReference>
<feature type="region of interest" description="N-acetyltransferase" evidence="20">
    <location>
        <begin position="249"/>
        <end position="471"/>
    </location>
</feature>
<keyword evidence="13 20" id="KW-0573">Peptidoglycan synthesis</keyword>
<comment type="pathway">
    <text evidence="3 20">Nucleotide-sugar biosynthesis; UDP-N-acetyl-alpha-D-glucosamine biosynthesis; UDP-N-acetyl-alpha-D-glucosamine from N-acetyl-alpha-D-glucosamine 1-phosphate: step 1/1.</text>
</comment>
<keyword evidence="7 20" id="KW-0808">Transferase</keyword>
<evidence type="ECO:0000256" key="19">
    <source>
        <dbReference type="ARBA" id="ARBA00049628"/>
    </source>
</evidence>
<comment type="pathway">
    <text evidence="20">Bacterial outer membrane biogenesis; LPS lipid A biosynthesis.</text>
</comment>
<feature type="binding site" evidence="20">
    <location>
        <begin position="80"/>
        <end position="81"/>
    </location>
    <ligand>
        <name>UDP-N-acetyl-alpha-D-glucosamine</name>
        <dbReference type="ChEBI" id="CHEBI:57705"/>
    </ligand>
</feature>
<sequence length="471" mass="51119">MGFKTVVLAAGKGTRFKSELPKVLHPILGKPMLWYVVKAALEAGSEEVIVVVGHKRELVEEFLRENYPQVKTVYQSRQLGTGHAVAQCRELLKNYSGKVVVLNGDTPLVRPEDIKAVASTPGDMVVLTAKTEDPTGYGRVVRDGNAVLKIVEEKDATPEERLITEINTGIYAFSAEPLFRALEQIDNNNAQGEYYLPDVLKVFQKEGLSVVPVLTSDFESVMGVNNRHQLAAAESVMRDRIVKELQLSGVTVHNPQTVYVEPDVTVEPDVELFGPLYLRGKTVIKKGTVVGPFCDIRDSFIGEGCTVESHCWMSGATLKGGASCGPFSRLREGTVLEGGSRVGSFVETKKAHLKEGAKANHLTYLGDCTVGENTNVGAGTITCNYDGFAKWRTEIGRNVFVGSNTLFIAPVKVGDGAITAAGSVITRDVPDNALAVARSKQVNYPGKAESVREKARKRAEEARGDNPRQNS</sequence>
<name>E8T5V6_THEA1</name>
<dbReference type="EMBL" id="CP002444">
    <property type="protein sequence ID" value="ADU97682.1"/>
    <property type="molecule type" value="Genomic_DNA"/>
</dbReference>
<dbReference type="InterPro" id="IPR001451">
    <property type="entry name" value="Hexapep"/>
</dbReference>
<evidence type="ECO:0000256" key="10">
    <source>
        <dbReference type="ARBA" id="ARBA00022737"/>
    </source>
</evidence>
<evidence type="ECO:0000256" key="5">
    <source>
        <dbReference type="ARBA" id="ARBA00007947"/>
    </source>
</evidence>
<reference evidence="23" key="1">
    <citation type="submission" date="2011-01" db="EMBL/GenBank/DDBJ databases">
        <title>Complete sequence of chromosome of Thermovibrio ammonificans HB-1.</title>
        <authorList>
            <consortium name="US DOE Joint Genome Institute"/>
            <person name="Lucas S."/>
            <person name="Copeland A."/>
            <person name="Lapidus A."/>
            <person name="Cheng J.-F."/>
            <person name="Goodwin L."/>
            <person name="Pitluck S."/>
            <person name="Davenport K."/>
            <person name="Detter J.C."/>
            <person name="Han C."/>
            <person name="Tapia R."/>
            <person name="Land M."/>
            <person name="Hauser L."/>
            <person name="Kyrpides N."/>
            <person name="Ivanova N."/>
            <person name="Ovchinnikova G."/>
            <person name="Vetriani C."/>
            <person name="Woyke T."/>
        </authorList>
    </citation>
    <scope>NUCLEOTIDE SEQUENCE [LARGE SCALE GENOMIC DNA]</scope>
    <source>
        <strain evidence="23">HB-1</strain>
    </source>
</reference>
<dbReference type="GO" id="GO:0006048">
    <property type="term" value="P:UDP-N-acetylglucosamine biosynthetic process"/>
    <property type="evidence" value="ECO:0007669"/>
    <property type="project" value="UniProtKB-UniPathway"/>
</dbReference>
<dbReference type="NCBIfam" id="TIGR01173">
    <property type="entry name" value="glmU"/>
    <property type="match status" value="1"/>
</dbReference>
<evidence type="ECO:0000256" key="4">
    <source>
        <dbReference type="ARBA" id="ARBA00007707"/>
    </source>
</evidence>
<dbReference type="InterPro" id="IPR050065">
    <property type="entry name" value="GlmU-like"/>
</dbReference>
<feature type="binding site" evidence="20">
    <location>
        <begin position="384"/>
        <end position="385"/>
    </location>
    <ligand>
        <name>acetyl-CoA</name>
        <dbReference type="ChEBI" id="CHEBI:57288"/>
    </ligand>
</feature>
<comment type="function">
    <text evidence="19 20">Catalyzes the last two sequential reactions in the de novo biosynthetic pathway for UDP-N-acetylglucosamine (UDP-GlcNAc). The C-terminal domain catalyzes the transfer of acetyl group from acetyl coenzyme A to glucosamine-1-phosphate (GlcN-1-P) to produce N-acetylglucosamine-1-phosphate (GlcNAc-1-P), which is converted into UDP-GlcNAc by the transfer of uridine 5-monophosphate (from uridine 5-triphosphate), a reaction catalyzed by the N-terminal domain.</text>
</comment>
<dbReference type="InterPro" id="IPR005835">
    <property type="entry name" value="NTP_transferase_dom"/>
</dbReference>
<feature type="binding site" evidence="20">
    <location>
        <position position="105"/>
    </location>
    <ligand>
        <name>Mg(2+)</name>
        <dbReference type="ChEBI" id="CHEBI:18420"/>
    </ligand>
</feature>
<evidence type="ECO:0000256" key="2">
    <source>
        <dbReference type="ARBA" id="ARBA00005166"/>
    </source>
</evidence>
<organism evidence="23 24">
    <name type="scientific">Thermovibrio ammonificans (strain DSM 15698 / JCM 12110 / HB-1)</name>
    <dbReference type="NCBI Taxonomy" id="648996"/>
    <lineage>
        <taxon>Bacteria</taxon>
        <taxon>Pseudomonadati</taxon>
        <taxon>Aquificota</taxon>
        <taxon>Aquificia</taxon>
        <taxon>Desulfurobacteriales</taxon>
        <taxon>Desulfurobacteriaceae</taxon>
        <taxon>Thermovibrio</taxon>
    </lineage>
</organism>
<evidence type="ECO:0000256" key="7">
    <source>
        <dbReference type="ARBA" id="ARBA00022679"/>
    </source>
</evidence>
<evidence type="ECO:0000313" key="23">
    <source>
        <dbReference type="EMBL" id="ADU97682.1"/>
    </source>
</evidence>
<comment type="similarity">
    <text evidence="5 20">In the N-terminal section; belongs to the N-acetylglucosamine-1-phosphate uridyltransferase family.</text>
</comment>
<feature type="compositionally biased region" description="Basic and acidic residues" evidence="21">
    <location>
        <begin position="449"/>
        <end position="471"/>
    </location>
</feature>
<dbReference type="UniPathway" id="UPA00113">
    <property type="reaction ID" value="UER00532"/>
</dbReference>
<evidence type="ECO:0000256" key="15">
    <source>
        <dbReference type="ARBA" id="ARBA00023315"/>
    </source>
</evidence>
<proteinExistence type="inferred from homology"/>
<comment type="cofactor">
    <cofactor evidence="20">
        <name>Mg(2+)</name>
        <dbReference type="ChEBI" id="CHEBI:18420"/>
    </cofactor>
    <text evidence="20">Binds 1 Mg(2+) ion per subunit.</text>
</comment>
<evidence type="ECO:0000256" key="12">
    <source>
        <dbReference type="ARBA" id="ARBA00022960"/>
    </source>
</evidence>
<feature type="binding site" evidence="20">
    <location>
        <position position="349"/>
    </location>
    <ligand>
        <name>UDP-N-acetyl-alpha-D-glucosamine</name>
        <dbReference type="ChEBI" id="CHEBI:57705"/>
    </ligand>
</feature>
<evidence type="ECO:0000256" key="9">
    <source>
        <dbReference type="ARBA" id="ARBA00022723"/>
    </source>
</evidence>
<keyword evidence="12 20" id="KW-0133">Cell shape</keyword>
<feature type="binding site" evidence="20">
    <location>
        <position position="331"/>
    </location>
    <ligand>
        <name>UDP-N-acetyl-alpha-D-glucosamine</name>
        <dbReference type="ChEBI" id="CHEBI:57705"/>
    </ligand>
</feature>
<dbReference type="EC" id="2.3.1.157" evidence="20"/>
<dbReference type="GO" id="GO:0000902">
    <property type="term" value="P:cell morphogenesis"/>
    <property type="evidence" value="ECO:0007669"/>
    <property type="project" value="UniProtKB-UniRule"/>
</dbReference>
<dbReference type="GO" id="GO:0000287">
    <property type="term" value="F:magnesium ion binding"/>
    <property type="evidence" value="ECO:0007669"/>
    <property type="project" value="UniProtKB-UniRule"/>
</dbReference>
<feature type="binding site" evidence="20">
    <location>
        <position position="22"/>
    </location>
    <ligand>
        <name>UDP-N-acetyl-alpha-D-glucosamine</name>
        <dbReference type="ChEBI" id="CHEBI:57705"/>
    </ligand>
</feature>
<evidence type="ECO:0000313" key="24">
    <source>
        <dbReference type="Proteomes" id="UP000006362"/>
    </source>
</evidence>
<dbReference type="GO" id="GO:0016020">
    <property type="term" value="C:membrane"/>
    <property type="evidence" value="ECO:0007669"/>
    <property type="project" value="GOC"/>
</dbReference>
<evidence type="ECO:0000256" key="21">
    <source>
        <dbReference type="SAM" id="MobiDB-lite"/>
    </source>
</evidence>
<dbReference type="CDD" id="cd03353">
    <property type="entry name" value="LbH_GlmU_C"/>
    <property type="match status" value="1"/>
</dbReference>
<dbReference type="EC" id="2.7.7.23" evidence="20"/>
<dbReference type="Pfam" id="PF00132">
    <property type="entry name" value="Hexapep"/>
    <property type="match status" value="1"/>
</dbReference>
<evidence type="ECO:0000256" key="11">
    <source>
        <dbReference type="ARBA" id="ARBA00022842"/>
    </source>
</evidence>
<dbReference type="SUPFAM" id="SSF53448">
    <property type="entry name" value="Nucleotide-diphospho-sugar transferases"/>
    <property type="match status" value="1"/>
</dbReference>
<dbReference type="PANTHER" id="PTHR43584:SF3">
    <property type="entry name" value="BIFUNCTIONAL PROTEIN GLMU"/>
    <property type="match status" value="1"/>
</dbReference>
<keyword evidence="16 20" id="KW-0961">Cell wall biogenesis/degradation</keyword>
<feature type="region of interest" description="Disordered" evidence="21">
    <location>
        <begin position="444"/>
        <end position="471"/>
    </location>
</feature>
<dbReference type="KEGG" id="tam:Theam_1726"/>
<feature type="region of interest" description="Pyrophosphorylase" evidence="20">
    <location>
        <begin position="1"/>
        <end position="227"/>
    </location>
</feature>
<feature type="binding site" evidence="20">
    <location>
        <position position="378"/>
    </location>
    <ligand>
        <name>acetyl-CoA</name>
        <dbReference type="ChEBI" id="CHEBI:57288"/>
    </ligand>
</feature>
<feature type="binding site" evidence="20">
    <location>
        <position position="75"/>
    </location>
    <ligand>
        <name>UDP-N-acetyl-alpha-D-glucosamine</name>
        <dbReference type="ChEBI" id="CHEBI:57705"/>
    </ligand>
</feature>
<dbReference type="AlphaFoldDB" id="E8T5V6"/>
<keyword evidence="8 20" id="KW-0548">Nucleotidyltransferase</keyword>
<feature type="binding site" evidence="20">
    <location>
        <position position="152"/>
    </location>
    <ligand>
        <name>UDP-N-acetyl-alpha-D-glucosamine</name>
        <dbReference type="ChEBI" id="CHEBI:57705"/>
    </ligand>
</feature>
<dbReference type="PANTHER" id="PTHR43584">
    <property type="entry name" value="NUCLEOTIDYL TRANSFERASE"/>
    <property type="match status" value="1"/>
</dbReference>
<protein>
    <recommendedName>
        <fullName evidence="20">Bifunctional protein GlmU</fullName>
    </recommendedName>
    <domain>
        <recommendedName>
            <fullName evidence="20">UDP-N-acetylglucosamine pyrophosphorylase</fullName>
            <ecNumber evidence="20">2.7.7.23</ecNumber>
        </recommendedName>
        <alternativeName>
            <fullName evidence="20">N-acetylglucosamine-1-phosphate uridyltransferase</fullName>
        </alternativeName>
    </domain>
    <domain>
        <recommendedName>
            <fullName evidence="20">Glucosamine-1-phosphate N-acetyltransferase</fullName>
            <ecNumber evidence="20">2.3.1.157</ecNumber>
        </recommendedName>
    </domain>
</protein>
<feature type="binding site" evidence="20">
    <location>
        <begin position="8"/>
        <end position="11"/>
    </location>
    <ligand>
        <name>UDP-N-acetyl-alpha-D-glucosamine</name>
        <dbReference type="ChEBI" id="CHEBI:57705"/>
    </ligand>
</feature>
<keyword evidence="6 20" id="KW-0963">Cytoplasm</keyword>
<comment type="similarity">
    <text evidence="4 20">In the C-terminal section; belongs to the transferase hexapeptide repeat family.</text>
</comment>
<dbReference type="NCBIfam" id="NF010933">
    <property type="entry name" value="PRK14353.1"/>
    <property type="match status" value="1"/>
</dbReference>
<accession>E8T5V6</accession>
<evidence type="ECO:0000256" key="16">
    <source>
        <dbReference type="ARBA" id="ARBA00023316"/>
    </source>
</evidence>
<evidence type="ECO:0000256" key="13">
    <source>
        <dbReference type="ARBA" id="ARBA00022984"/>
    </source>
</evidence>
<comment type="subunit">
    <text evidence="20">Homotrimer.</text>
</comment>
<keyword evidence="10 20" id="KW-0677">Repeat</keyword>
<dbReference type="GO" id="GO:0009252">
    <property type="term" value="P:peptidoglycan biosynthetic process"/>
    <property type="evidence" value="ECO:0007669"/>
    <property type="project" value="UniProtKB-UniRule"/>
</dbReference>
<feature type="binding site" evidence="20">
    <location>
        <position position="138"/>
    </location>
    <ligand>
        <name>UDP-N-acetyl-alpha-D-glucosamine</name>
        <dbReference type="ChEBI" id="CHEBI:57705"/>
    </ligand>
</feature>
<dbReference type="GO" id="GO:0005737">
    <property type="term" value="C:cytoplasm"/>
    <property type="evidence" value="ECO:0007669"/>
    <property type="project" value="UniProtKB-SubCell"/>
</dbReference>
<dbReference type="GO" id="GO:0071555">
    <property type="term" value="P:cell wall organization"/>
    <property type="evidence" value="ECO:0007669"/>
    <property type="project" value="UniProtKB-KW"/>
</dbReference>
<evidence type="ECO:0000256" key="17">
    <source>
        <dbReference type="ARBA" id="ARBA00048247"/>
    </source>
</evidence>
<dbReference type="InterPro" id="IPR038009">
    <property type="entry name" value="GlmU_C_LbH"/>
</dbReference>
<dbReference type="Gene3D" id="2.160.10.10">
    <property type="entry name" value="Hexapeptide repeat proteins"/>
    <property type="match status" value="1"/>
</dbReference>
<dbReference type="Gene3D" id="3.90.550.10">
    <property type="entry name" value="Spore Coat Polysaccharide Biosynthesis Protein SpsA, Chain A"/>
    <property type="match status" value="1"/>
</dbReference>
<dbReference type="Pfam" id="PF00483">
    <property type="entry name" value="NTP_transferase"/>
    <property type="match status" value="1"/>
</dbReference>
<evidence type="ECO:0000256" key="14">
    <source>
        <dbReference type="ARBA" id="ARBA00023268"/>
    </source>
</evidence>
<keyword evidence="11 20" id="KW-0460">Magnesium</keyword>
<evidence type="ECO:0000256" key="8">
    <source>
        <dbReference type="ARBA" id="ARBA00022695"/>
    </source>
</evidence>
<evidence type="ECO:0000256" key="1">
    <source>
        <dbReference type="ARBA" id="ARBA00004496"/>
    </source>
</evidence>
<feature type="region of interest" description="Linker" evidence="20">
    <location>
        <begin position="228"/>
        <end position="248"/>
    </location>
</feature>
<dbReference type="GO" id="GO:0019134">
    <property type="term" value="F:glucosamine-1-phosphate N-acetyltransferase activity"/>
    <property type="evidence" value="ECO:0007669"/>
    <property type="project" value="UniProtKB-UniRule"/>
</dbReference>
<keyword evidence="14 20" id="KW-0511">Multifunctional enzyme</keyword>
<dbReference type="RefSeq" id="WP_013538467.1">
    <property type="nucleotide sequence ID" value="NC_014926.1"/>
</dbReference>
<feature type="binding site" evidence="20">
    <location>
        <position position="364"/>
    </location>
    <ligand>
        <name>UDP-N-acetyl-alpha-D-glucosamine</name>
        <dbReference type="ChEBI" id="CHEBI:57705"/>
    </ligand>
</feature>
<evidence type="ECO:0000256" key="18">
    <source>
        <dbReference type="ARBA" id="ARBA00048493"/>
    </source>
</evidence>
<keyword evidence="9 20" id="KW-0479">Metal-binding</keyword>
<comment type="pathway">
    <text evidence="2 20">Nucleotide-sugar biosynthesis; UDP-N-acetyl-alpha-D-glucosamine biosynthesis; N-acetyl-alpha-D-glucosamine 1-phosphate from alpha-D-glucosamine 6-phosphate (route II): step 2/2.</text>
</comment>
<dbReference type="Proteomes" id="UP000006362">
    <property type="component" value="Chromosome"/>
</dbReference>
<dbReference type="InterPro" id="IPR011004">
    <property type="entry name" value="Trimer_LpxA-like_sf"/>
</dbReference>
<comment type="catalytic activity">
    <reaction evidence="17 20">
        <text>alpha-D-glucosamine 1-phosphate + acetyl-CoA = N-acetyl-alpha-D-glucosamine 1-phosphate + CoA + H(+)</text>
        <dbReference type="Rhea" id="RHEA:13725"/>
        <dbReference type="ChEBI" id="CHEBI:15378"/>
        <dbReference type="ChEBI" id="CHEBI:57287"/>
        <dbReference type="ChEBI" id="CHEBI:57288"/>
        <dbReference type="ChEBI" id="CHEBI:57776"/>
        <dbReference type="ChEBI" id="CHEBI:58516"/>
        <dbReference type="EC" id="2.3.1.157"/>
    </reaction>
</comment>
<dbReference type="InterPro" id="IPR029044">
    <property type="entry name" value="Nucleotide-diphossugar_trans"/>
</dbReference>
<dbReference type="CDD" id="cd02540">
    <property type="entry name" value="GT2_GlmU_N_bac"/>
    <property type="match status" value="1"/>
</dbReference>
<feature type="binding site" evidence="20">
    <location>
        <position position="438"/>
    </location>
    <ligand>
        <name>acetyl-CoA</name>
        <dbReference type="ChEBI" id="CHEBI:57288"/>
    </ligand>
</feature>
<dbReference type="GO" id="GO:0009245">
    <property type="term" value="P:lipid A biosynthetic process"/>
    <property type="evidence" value="ECO:0007669"/>
    <property type="project" value="UniProtKB-UniRule"/>
</dbReference>
<evidence type="ECO:0000256" key="3">
    <source>
        <dbReference type="ARBA" id="ARBA00005208"/>
    </source>
</evidence>
<feature type="domain" description="Nucleotidyl transferase" evidence="22">
    <location>
        <begin position="4"/>
        <end position="203"/>
    </location>
</feature>
<feature type="binding site" evidence="20">
    <location>
        <position position="421"/>
    </location>
    <ligand>
        <name>acetyl-CoA</name>
        <dbReference type="ChEBI" id="CHEBI:57288"/>
    </ligand>
</feature>
<comment type="subcellular location">
    <subcellularLocation>
        <location evidence="1 20">Cytoplasm</location>
    </subcellularLocation>
</comment>
<dbReference type="UniPathway" id="UPA00973"/>
<dbReference type="HOGENOM" id="CLU_029499_15_2_0"/>
<comment type="catalytic activity">
    <reaction evidence="18 20">
        <text>N-acetyl-alpha-D-glucosamine 1-phosphate + UTP + H(+) = UDP-N-acetyl-alpha-D-glucosamine + diphosphate</text>
        <dbReference type="Rhea" id="RHEA:13509"/>
        <dbReference type="ChEBI" id="CHEBI:15378"/>
        <dbReference type="ChEBI" id="CHEBI:33019"/>
        <dbReference type="ChEBI" id="CHEBI:46398"/>
        <dbReference type="ChEBI" id="CHEBI:57705"/>
        <dbReference type="ChEBI" id="CHEBI:57776"/>
        <dbReference type="EC" id="2.7.7.23"/>
    </reaction>
</comment>
<feature type="binding site" evidence="20">
    <location>
        <position position="403"/>
    </location>
    <ligand>
        <name>acetyl-CoA</name>
        <dbReference type="ChEBI" id="CHEBI:57288"/>
    </ligand>
</feature>
<feature type="binding site" evidence="20">
    <location>
        <position position="225"/>
    </location>
    <ligand>
        <name>UDP-N-acetyl-alpha-D-glucosamine</name>
        <dbReference type="ChEBI" id="CHEBI:57705"/>
    </ligand>
</feature>
<dbReference type="GO" id="GO:0003977">
    <property type="term" value="F:UDP-N-acetylglucosamine diphosphorylase activity"/>
    <property type="evidence" value="ECO:0007669"/>
    <property type="project" value="UniProtKB-UniRule"/>
</dbReference>
<feature type="binding site" evidence="20">
    <location>
        <position position="375"/>
    </location>
    <ligand>
        <name>UDP-N-acetyl-alpha-D-glucosamine</name>
        <dbReference type="ChEBI" id="CHEBI:57705"/>
    </ligand>
</feature>
<dbReference type="GO" id="GO:0008360">
    <property type="term" value="P:regulation of cell shape"/>
    <property type="evidence" value="ECO:0007669"/>
    <property type="project" value="UniProtKB-KW"/>
</dbReference>
<dbReference type="STRING" id="648996.Theam_1726"/>
<keyword evidence="24" id="KW-1185">Reference proteome</keyword>
<feature type="active site" description="Proton acceptor" evidence="20">
    <location>
        <position position="361"/>
    </location>
</feature>
<feature type="binding site" evidence="20">
    <location>
        <position position="167"/>
    </location>
    <ligand>
        <name>UDP-N-acetyl-alpha-D-glucosamine</name>
        <dbReference type="ChEBI" id="CHEBI:57705"/>
    </ligand>
</feature>
<comment type="caution">
    <text evidence="20">Lacks conserved residue(s) required for the propagation of feature annotation.</text>
</comment>
<keyword evidence="15 20" id="KW-0012">Acyltransferase</keyword>
<dbReference type="eggNOG" id="COG1207">
    <property type="taxonomic scope" value="Bacteria"/>
</dbReference>
<dbReference type="InterPro" id="IPR005882">
    <property type="entry name" value="Bifunctional_GlmU"/>
</dbReference>
<evidence type="ECO:0000259" key="22">
    <source>
        <dbReference type="Pfam" id="PF00483"/>
    </source>
</evidence>